<feature type="compositionally biased region" description="Basic and acidic residues" evidence="1">
    <location>
        <begin position="348"/>
        <end position="367"/>
    </location>
</feature>
<dbReference type="EMBL" id="CAAKMV010000152">
    <property type="protein sequence ID" value="VIO61289.1"/>
    <property type="molecule type" value="Genomic_DNA"/>
</dbReference>
<dbReference type="AlphaFoldDB" id="A0A4E9EF16"/>
<evidence type="ECO:0000313" key="4">
    <source>
        <dbReference type="EMBL" id="VIO61289.1"/>
    </source>
</evidence>
<proteinExistence type="predicted"/>
<feature type="region of interest" description="Disordered" evidence="1">
    <location>
        <begin position="341"/>
        <end position="367"/>
    </location>
</feature>
<evidence type="ECO:0000259" key="2">
    <source>
        <dbReference type="Pfam" id="PF20150"/>
    </source>
</evidence>
<dbReference type="EMBL" id="CAJPIJ010000143">
    <property type="protein sequence ID" value="CAG1987817.1"/>
    <property type="molecule type" value="Genomic_DNA"/>
</dbReference>
<dbReference type="InterPro" id="IPR045518">
    <property type="entry name" value="2EXR"/>
</dbReference>
<evidence type="ECO:0000313" key="3">
    <source>
        <dbReference type="EMBL" id="CAG1987817.1"/>
    </source>
</evidence>
<dbReference type="Proteomes" id="UP000746612">
    <property type="component" value="Unassembled WGS sequence"/>
</dbReference>
<reference evidence="3" key="2">
    <citation type="submission" date="2021-03" db="EMBL/GenBank/DDBJ databases">
        <authorList>
            <person name="Alouane T."/>
            <person name="Langin T."/>
            <person name="Bonhomme L."/>
        </authorList>
    </citation>
    <scope>NUCLEOTIDE SEQUENCE</scope>
    <source>
        <strain evidence="3">MDC_Fg202</strain>
    </source>
</reference>
<accession>A0A4E9EF16</accession>
<gene>
    <name evidence="4" type="ORF">FUG_LOCUS431421</name>
    <name evidence="3" type="ORF">MDCFG202_LOCUS300895</name>
</gene>
<evidence type="ECO:0000256" key="1">
    <source>
        <dbReference type="SAM" id="MobiDB-lite"/>
    </source>
</evidence>
<organism evidence="4">
    <name type="scientific">Gibberella zeae</name>
    <name type="common">Wheat head blight fungus</name>
    <name type="synonym">Fusarium graminearum</name>
    <dbReference type="NCBI Taxonomy" id="5518"/>
    <lineage>
        <taxon>Eukaryota</taxon>
        <taxon>Fungi</taxon>
        <taxon>Dikarya</taxon>
        <taxon>Ascomycota</taxon>
        <taxon>Pezizomycotina</taxon>
        <taxon>Sordariomycetes</taxon>
        <taxon>Hypocreomycetidae</taxon>
        <taxon>Hypocreales</taxon>
        <taxon>Nectriaceae</taxon>
        <taxon>Fusarium</taxon>
    </lineage>
</organism>
<dbReference type="PANTHER" id="PTHR35910">
    <property type="entry name" value="2EXR DOMAIN-CONTAINING PROTEIN"/>
    <property type="match status" value="1"/>
</dbReference>
<reference evidence="4" key="1">
    <citation type="submission" date="2019-04" db="EMBL/GenBank/DDBJ databases">
        <authorList>
            <person name="Melise S."/>
            <person name="Noan J."/>
            <person name="Okalmin O."/>
        </authorList>
    </citation>
    <scope>NUCLEOTIDE SEQUENCE</scope>
    <source>
        <strain evidence="4">FN9</strain>
    </source>
</reference>
<protein>
    <recommendedName>
        <fullName evidence="2">2EXR domain-containing protein</fullName>
    </recommendedName>
</protein>
<feature type="domain" description="2EXR" evidence="2">
    <location>
        <begin position="6"/>
        <end position="87"/>
    </location>
</feature>
<sequence>MATSVFHPFVRLPTELRLQIWETACFRPSASPSDRLIQYVTVRNGEVVSLPRNSRQSRGARSAYLMDGGLWKACKESREVIAQHSHFYDWVRIQKQACVEWDDFDWCPADWAGGEESPHPAIIDTREGEEECGMLVYPSSDIFCIRTDDWAALRAQSNDLKLKMSFIRYNKDNGMSDLHELRVRNIALEFHRSWLVDVRREFHYSDENSMRAYFAYLLWEEHWGYGTFEGLWIIDKDAKWFDGYSKRPDTVYRDCDAEYIEVDWSNVVRYDAFNGVSDFMWYINDWLLHSHYLVGYRPSHPDYPGPKDLFRLLVRRDNQVENPTLNNNAYDTGLGWRVVKDDDSDGYQDSHLDGASDVGSHQDSDED</sequence>
<name>A0A4E9EF16_GIBZA</name>
<dbReference type="PANTHER" id="PTHR35910:SF1">
    <property type="entry name" value="2EXR DOMAIN-CONTAINING PROTEIN"/>
    <property type="match status" value="1"/>
</dbReference>
<dbReference type="Pfam" id="PF20150">
    <property type="entry name" value="2EXR"/>
    <property type="match status" value="1"/>
</dbReference>